<evidence type="ECO:0008006" key="5">
    <source>
        <dbReference type="Google" id="ProtNLM"/>
    </source>
</evidence>
<feature type="signal peptide" evidence="2">
    <location>
        <begin position="1"/>
        <end position="17"/>
    </location>
</feature>
<evidence type="ECO:0000313" key="3">
    <source>
        <dbReference type="EMBL" id="GGT67346.1"/>
    </source>
</evidence>
<proteinExistence type="predicted"/>
<evidence type="ECO:0000256" key="2">
    <source>
        <dbReference type="SAM" id="SignalP"/>
    </source>
</evidence>
<feature type="transmembrane region" description="Helical" evidence="1">
    <location>
        <begin position="79"/>
        <end position="101"/>
    </location>
</feature>
<dbReference type="EMBL" id="BMSA01000016">
    <property type="protein sequence ID" value="GGT67346.1"/>
    <property type="molecule type" value="Genomic_DNA"/>
</dbReference>
<keyword evidence="1" id="KW-0472">Membrane</keyword>
<keyword evidence="4" id="KW-1185">Reference proteome</keyword>
<protein>
    <recommendedName>
        <fullName evidence="5">Integral membrane protein</fullName>
    </recommendedName>
</protein>
<feature type="transmembrane region" description="Helical" evidence="1">
    <location>
        <begin position="113"/>
        <end position="135"/>
    </location>
</feature>
<comment type="caution">
    <text evidence="3">The sequence shown here is derived from an EMBL/GenBank/DDBJ whole genome shotgun (WGS) entry which is preliminary data.</text>
</comment>
<reference evidence="3" key="2">
    <citation type="submission" date="2020-09" db="EMBL/GenBank/DDBJ databases">
        <authorList>
            <person name="Sun Q."/>
            <person name="Ohkuma M."/>
        </authorList>
    </citation>
    <scope>NUCLEOTIDE SEQUENCE</scope>
    <source>
        <strain evidence="3">JCM 4125</strain>
    </source>
</reference>
<keyword evidence="1" id="KW-0812">Transmembrane</keyword>
<feature type="transmembrane region" description="Helical" evidence="1">
    <location>
        <begin position="241"/>
        <end position="265"/>
    </location>
</feature>
<feature type="transmembrane region" description="Helical" evidence="1">
    <location>
        <begin position="433"/>
        <end position="455"/>
    </location>
</feature>
<feature type="transmembrane region" description="Helical" evidence="1">
    <location>
        <begin position="271"/>
        <end position="291"/>
    </location>
</feature>
<dbReference type="NCBIfam" id="NF038391">
    <property type="entry name" value="streptophobe"/>
    <property type="match status" value="1"/>
</dbReference>
<gene>
    <name evidence="3" type="ORF">GCM10010226_51480</name>
</gene>
<name>A0A918LY16_9ACTN</name>
<accession>A0A918LY16</accession>
<keyword evidence="1" id="KW-1133">Transmembrane helix</keyword>
<organism evidence="3 4">
    <name type="scientific">Streptomyces phaeofaciens</name>
    <dbReference type="NCBI Taxonomy" id="68254"/>
    <lineage>
        <taxon>Bacteria</taxon>
        <taxon>Bacillati</taxon>
        <taxon>Actinomycetota</taxon>
        <taxon>Actinomycetes</taxon>
        <taxon>Kitasatosporales</taxon>
        <taxon>Streptomycetaceae</taxon>
        <taxon>Streptomyces</taxon>
    </lineage>
</organism>
<feature type="transmembrane region" description="Helical" evidence="1">
    <location>
        <begin position="195"/>
        <end position="216"/>
    </location>
</feature>
<dbReference type="AlphaFoldDB" id="A0A918LY16"/>
<dbReference type="InterPro" id="IPR047724">
    <property type="entry name" value="Streptophobe"/>
</dbReference>
<sequence>MLCAVLAMAAVAAPALALLGAGAYGSLWPLTMLVTALAVGGSASAGPAPSADSGATGGLASLFGGGGGMSPSTSGAVQAVPLTVTLVGAAVLWVAFSWRLRAGRQRRFTAGELAVRAAGAAVAAPVAFLAVAGLARGTATLPEGALSGMAGPGGGSAAGGPGDLLGGGGGGGGLAELFGGGGTAAPSALTYQVSAGAAGVGAVLWVAVALGAGCLISRRARLPLGGALDALRSGWGRSLSAVVRTLLALAAVPLVVLVFVGAAAGGRAGDAAGAALLFAPNAVAVLLTLGVGTEWTAAVHPVRGEGGNPLAALIGGMGGTGGGDARQTDRTEQLRSLSAGGWPLWLAALAVTGLVLLCCAYRAARATDPAHRVPPHSCRGPLAAHLGMAERFGVVTAVTLATAARLAGASGRFGVALFGSELGGMRAELGASVLRTVVLGLLAGAAAGFAGSLAATARRPPEPR</sequence>
<evidence type="ECO:0000313" key="4">
    <source>
        <dbReference type="Proteomes" id="UP000646776"/>
    </source>
</evidence>
<dbReference type="Proteomes" id="UP000646776">
    <property type="component" value="Unassembled WGS sequence"/>
</dbReference>
<feature type="transmembrane region" description="Helical" evidence="1">
    <location>
        <begin position="344"/>
        <end position="364"/>
    </location>
</feature>
<evidence type="ECO:0000256" key="1">
    <source>
        <dbReference type="SAM" id="Phobius"/>
    </source>
</evidence>
<feature type="chain" id="PRO_5038931415" description="Integral membrane protein" evidence="2">
    <location>
        <begin position="18"/>
        <end position="464"/>
    </location>
</feature>
<keyword evidence="2" id="KW-0732">Signal</keyword>
<reference evidence="3" key="1">
    <citation type="journal article" date="2014" name="Int. J. Syst. Evol. Microbiol.">
        <title>Complete genome sequence of Corynebacterium casei LMG S-19264T (=DSM 44701T), isolated from a smear-ripened cheese.</title>
        <authorList>
            <consortium name="US DOE Joint Genome Institute (JGI-PGF)"/>
            <person name="Walter F."/>
            <person name="Albersmeier A."/>
            <person name="Kalinowski J."/>
            <person name="Ruckert C."/>
        </authorList>
    </citation>
    <scope>NUCLEOTIDE SEQUENCE</scope>
    <source>
        <strain evidence="3">JCM 4125</strain>
    </source>
</reference>